<dbReference type="GO" id="GO:0004843">
    <property type="term" value="F:cysteine-type deubiquitinase activity"/>
    <property type="evidence" value="ECO:0007669"/>
    <property type="project" value="UniProtKB-UniRule"/>
</dbReference>
<feature type="site" description="Important for enzyme activity" evidence="7">
    <location>
        <position position="191"/>
    </location>
</feature>
<feature type="active site" description="Nucleophile" evidence="7">
    <location>
        <position position="99"/>
    </location>
</feature>
<dbReference type="PROSITE" id="PS00140">
    <property type="entry name" value="UCH_1"/>
    <property type="match status" value="1"/>
</dbReference>
<dbReference type="EC" id="3.4.19.12" evidence="8"/>
<dbReference type="Pfam" id="PF01088">
    <property type="entry name" value="Peptidase_C12"/>
    <property type="match status" value="1"/>
</dbReference>
<dbReference type="GO" id="GO:0005737">
    <property type="term" value="C:cytoplasm"/>
    <property type="evidence" value="ECO:0007669"/>
    <property type="project" value="TreeGrafter"/>
</dbReference>
<keyword evidence="6 7" id="KW-0788">Thiol protease</keyword>
<dbReference type="CDD" id="cd09616">
    <property type="entry name" value="Peptidase_C12_UCH_L1_L3"/>
    <property type="match status" value="1"/>
</dbReference>
<feature type="domain" description="UCH catalytic" evidence="9">
    <location>
        <begin position="7"/>
        <end position="238"/>
    </location>
</feature>
<keyword evidence="5 7" id="KW-0378">Hydrolase</keyword>
<dbReference type="PANTHER" id="PTHR10589:SF17">
    <property type="entry name" value="UBIQUITIN CARBOXYL-TERMINAL HYDROLASE"/>
    <property type="match status" value="1"/>
</dbReference>
<evidence type="ECO:0000256" key="5">
    <source>
        <dbReference type="ARBA" id="ARBA00022801"/>
    </source>
</evidence>
<evidence type="ECO:0000256" key="6">
    <source>
        <dbReference type="ARBA" id="ARBA00022807"/>
    </source>
</evidence>
<name>A0A8K0SR27_9HYPO</name>
<dbReference type="SUPFAM" id="SSF54001">
    <property type="entry name" value="Cysteine proteinases"/>
    <property type="match status" value="1"/>
</dbReference>
<feature type="site" description="Transition state stabilizer" evidence="7">
    <location>
        <position position="93"/>
    </location>
</feature>
<dbReference type="Proteomes" id="UP000813444">
    <property type="component" value="Unassembled WGS sequence"/>
</dbReference>
<comment type="similarity">
    <text evidence="2 7 8">Belongs to the peptidase C12 family.</text>
</comment>
<accession>A0A8K0SR27</accession>
<evidence type="ECO:0000256" key="7">
    <source>
        <dbReference type="PROSITE-ProRule" id="PRU01393"/>
    </source>
</evidence>
<evidence type="ECO:0000256" key="8">
    <source>
        <dbReference type="RuleBase" id="RU361215"/>
    </source>
</evidence>
<dbReference type="Gene3D" id="3.40.532.10">
    <property type="entry name" value="Peptidase C12, ubiquitin carboxyl-terminal hydrolase"/>
    <property type="match status" value="1"/>
</dbReference>
<dbReference type="OrthoDB" id="427186at2759"/>
<organism evidence="10 11">
    <name type="scientific">Stachybotrys elegans</name>
    <dbReference type="NCBI Taxonomy" id="80388"/>
    <lineage>
        <taxon>Eukaryota</taxon>
        <taxon>Fungi</taxon>
        <taxon>Dikarya</taxon>
        <taxon>Ascomycota</taxon>
        <taxon>Pezizomycotina</taxon>
        <taxon>Sordariomycetes</taxon>
        <taxon>Hypocreomycetidae</taxon>
        <taxon>Hypocreales</taxon>
        <taxon>Stachybotryaceae</taxon>
        <taxon>Stachybotrys</taxon>
    </lineage>
</organism>
<keyword evidence="4 7" id="KW-0833">Ubl conjugation pathway</keyword>
<evidence type="ECO:0000259" key="9">
    <source>
        <dbReference type="PROSITE" id="PS52048"/>
    </source>
</evidence>
<dbReference type="InterPro" id="IPR036959">
    <property type="entry name" value="Peptidase_C12_UCH_sf"/>
</dbReference>
<dbReference type="EMBL" id="JAGPNK010000010">
    <property type="protein sequence ID" value="KAH7312665.1"/>
    <property type="molecule type" value="Genomic_DNA"/>
</dbReference>
<dbReference type="PANTHER" id="PTHR10589">
    <property type="entry name" value="UBIQUITIN CARBOXYL-TERMINAL HYDROLASE"/>
    <property type="match status" value="1"/>
</dbReference>
<protein>
    <recommendedName>
        <fullName evidence="8">Ubiquitin carboxyl-terminal hydrolase</fullName>
        <ecNumber evidence="8">3.4.19.12</ecNumber>
    </recommendedName>
</protein>
<dbReference type="GO" id="GO:0016579">
    <property type="term" value="P:protein deubiquitination"/>
    <property type="evidence" value="ECO:0007669"/>
    <property type="project" value="TreeGrafter"/>
</dbReference>
<evidence type="ECO:0000313" key="11">
    <source>
        <dbReference type="Proteomes" id="UP000813444"/>
    </source>
</evidence>
<gene>
    <name evidence="10" type="ORF">B0I35DRAFT_437498</name>
</gene>
<evidence type="ECO:0000256" key="2">
    <source>
        <dbReference type="ARBA" id="ARBA00009326"/>
    </source>
</evidence>
<evidence type="ECO:0000256" key="4">
    <source>
        <dbReference type="ARBA" id="ARBA00022786"/>
    </source>
</evidence>
<feature type="active site" description="Proton donor" evidence="7">
    <location>
        <position position="174"/>
    </location>
</feature>
<dbReference type="PRINTS" id="PR00707">
    <property type="entry name" value="UBCTHYDRLASE"/>
</dbReference>
<evidence type="ECO:0000256" key="3">
    <source>
        <dbReference type="ARBA" id="ARBA00022670"/>
    </source>
</evidence>
<dbReference type="PROSITE" id="PS52048">
    <property type="entry name" value="UCH_DOMAIN"/>
    <property type="match status" value="1"/>
</dbReference>
<keyword evidence="3 7" id="KW-0645">Protease</keyword>
<keyword evidence="11" id="KW-1185">Reference proteome</keyword>
<comment type="catalytic activity">
    <reaction evidence="1 7 8">
        <text>Thiol-dependent hydrolysis of ester, thioester, amide, peptide and isopeptide bonds formed by the C-terminal Gly of ubiquitin (a 76-residue protein attached to proteins as an intracellular targeting signal).</text>
        <dbReference type="EC" id="3.4.19.12"/>
    </reaction>
</comment>
<dbReference type="FunFam" id="3.40.532.10:FF:000006">
    <property type="entry name" value="Ubiquitin carboxyl-terminal hydrolase"/>
    <property type="match status" value="1"/>
</dbReference>
<dbReference type="GO" id="GO:0006511">
    <property type="term" value="P:ubiquitin-dependent protein catabolic process"/>
    <property type="evidence" value="ECO:0007669"/>
    <property type="project" value="UniProtKB-UniRule"/>
</dbReference>
<comment type="caution">
    <text evidence="10">The sequence shown here is derived from an EMBL/GenBank/DDBJ whole genome shotgun (WGS) entry which is preliminary data.</text>
</comment>
<evidence type="ECO:0000313" key="10">
    <source>
        <dbReference type="EMBL" id="KAH7312665.1"/>
    </source>
</evidence>
<dbReference type="InterPro" id="IPR001578">
    <property type="entry name" value="Peptidase_C12_UCH"/>
</dbReference>
<proteinExistence type="inferred from homology"/>
<dbReference type="InterPro" id="IPR038765">
    <property type="entry name" value="Papain-like_cys_pep_sf"/>
</dbReference>
<dbReference type="InterPro" id="IPR057254">
    <property type="entry name" value="UCH_AS"/>
</dbReference>
<sequence>MTFYRKHYIPLESSPELFTELIHKIGVSPGLEFHDVLSLEDDDLMAMLPRPVYALILVFPTSEEYESHVVAADKDASEYDRGGGHESAVWYKQTINNACGLYAILHAISNGKARDYIAPTSVMSDLLARCAPLNPSDRALIIEDSQELETSYKETALQGDSDVPEDPEAEVDFHYICFVKSHVDGHLYQLDGDRKGPIDCGKIEEADDLLSPQALDVVRGFIASIGRSVGFSLLALCPSSG</sequence>
<evidence type="ECO:0000256" key="1">
    <source>
        <dbReference type="ARBA" id="ARBA00000707"/>
    </source>
</evidence>
<reference evidence="10" key="1">
    <citation type="journal article" date="2021" name="Nat. Commun.">
        <title>Genetic determinants of endophytism in the Arabidopsis root mycobiome.</title>
        <authorList>
            <person name="Mesny F."/>
            <person name="Miyauchi S."/>
            <person name="Thiergart T."/>
            <person name="Pickel B."/>
            <person name="Atanasova L."/>
            <person name="Karlsson M."/>
            <person name="Huettel B."/>
            <person name="Barry K.W."/>
            <person name="Haridas S."/>
            <person name="Chen C."/>
            <person name="Bauer D."/>
            <person name="Andreopoulos W."/>
            <person name="Pangilinan J."/>
            <person name="LaButti K."/>
            <person name="Riley R."/>
            <person name="Lipzen A."/>
            <person name="Clum A."/>
            <person name="Drula E."/>
            <person name="Henrissat B."/>
            <person name="Kohler A."/>
            <person name="Grigoriev I.V."/>
            <person name="Martin F.M."/>
            <person name="Hacquard S."/>
        </authorList>
    </citation>
    <scope>NUCLEOTIDE SEQUENCE</scope>
    <source>
        <strain evidence="10">MPI-CAGE-CH-0235</strain>
    </source>
</reference>
<dbReference type="AlphaFoldDB" id="A0A8K0SR27"/>